<organism evidence="1 2">
    <name type="scientific">Enterococcus phage vB_EfaP_Ef7.2</name>
    <dbReference type="NCBI Taxonomy" id="2546618"/>
    <lineage>
        <taxon>Viruses</taxon>
        <taxon>Duplodnaviria</taxon>
        <taxon>Heunggongvirae</taxon>
        <taxon>Uroviricota</taxon>
        <taxon>Caudoviricetes</taxon>
        <taxon>Rountreeviridae</taxon>
        <taxon>Sarlesvirinae</taxon>
        <taxon>Copernicusvirus</taxon>
        <taxon>Copernicusvirus Ef72</taxon>
    </lineage>
</organism>
<evidence type="ECO:0000313" key="2">
    <source>
        <dbReference type="Proteomes" id="UP000297040"/>
    </source>
</evidence>
<keyword evidence="2" id="KW-1185">Reference proteome</keyword>
<dbReference type="RefSeq" id="YP_009908875.1">
    <property type="nucleotide sequence ID" value="NC_049934.1"/>
</dbReference>
<dbReference type="GeneID" id="56214440"/>
<dbReference type="Proteomes" id="UP000297040">
    <property type="component" value="Segment"/>
</dbReference>
<dbReference type="KEGG" id="vg:56214440"/>
<accession>A0A4D6DRT0</accession>
<dbReference type="EMBL" id="MK721183">
    <property type="protein sequence ID" value="QBZ69035.1"/>
    <property type="molecule type" value="Genomic_DNA"/>
</dbReference>
<protein>
    <submittedName>
        <fullName evidence="1">Uncharacterized protein</fullName>
    </submittedName>
</protein>
<proteinExistence type="predicted"/>
<evidence type="ECO:0000313" key="1">
    <source>
        <dbReference type="EMBL" id="QBZ69035.1"/>
    </source>
</evidence>
<sequence length="57" mass="7043">MELNYYEIHILNVDKKDFDVYIVMALDRNDARLQFEKEFKEDNHALYYMRIKKLEGI</sequence>
<name>A0A4D6DRT0_9CAUD</name>
<reference evidence="1 2" key="1">
    <citation type="submission" date="2019-03" db="EMBL/GenBank/DDBJ databases">
        <title>Bacteriophages that Target Cytolytic Enterococcus faecalis Reduce Features of Ethanol-induced Liver Disease.</title>
        <authorList>
            <person name="Fouts D.E."/>
            <person name="Duan Y."/>
            <person name="White R.C."/>
            <person name="Nguyen K."/>
            <person name="Singh I."/>
            <person name="Schnabl B."/>
        </authorList>
    </citation>
    <scope>NUCLEOTIDE SEQUENCE [LARGE SCALE GENOMIC DNA]</scope>
</reference>